<evidence type="ECO:0000256" key="3">
    <source>
        <dbReference type="ARBA" id="ARBA00022723"/>
    </source>
</evidence>
<dbReference type="GO" id="GO:0000978">
    <property type="term" value="F:RNA polymerase II cis-regulatory region sequence-specific DNA binding"/>
    <property type="evidence" value="ECO:0007669"/>
    <property type="project" value="TreeGrafter"/>
</dbReference>
<evidence type="ECO:0000256" key="9">
    <source>
        <dbReference type="ARBA" id="ARBA00023170"/>
    </source>
</evidence>
<dbReference type="SMART" id="SM00399">
    <property type="entry name" value="ZnF_C4"/>
    <property type="match status" value="1"/>
</dbReference>
<feature type="region of interest" description="Disordered" evidence="11">
    <location>
        <begin position="338"/>
        <end position="357"/>
    </location>
</feature>
<dbReference type="AlphaFoldDB" id="A0A915MRJ2"/>
<keyword evidence="9" id="KW-0675">Receptor</keyword>
<evidence type="ECO:0000256" key="2">
    <source>
        <dbReference type="ARBA" id="ARBA00005993"/>
    </source>
</evidence>
<name>A0A915MRJ2_MELJA</name>
<proteinExistence type="inferred from homology"/>
<organism evidence="14 15">
    <name type="scientific">Meloidogyne javanica</name>
    <name type="common">Root-knot nematode worm</name>
    <dbReference type="NCBI Taxonomy" id="6303"/>
    <lineage>
        <taxon>Eukaryota</taxon>
        <taxon>Metazoa</taxon>
        <taxon>Ecdysozoa</taxon>
        <taxon>Nematoda</taxon>
        <taxon>Chromadorea</taxon>
        <taxon>Rhabditida</taxon>
        <taxon>Tylenchina</taxon>
        <taxon>Tylenchomorpha</taxon>
        <taxon>Tylenchoidea</taxon>
        <taxon>Meloidogynidae</taxon>
        <taxon>Meloidogyninae</taxon>
        <taxon>Meloidogyne</taxon>
        <taxon>Meloidogyne incognita group</taxon>
    </lineage>
</organism>
<dbReference type="InterPro" id="IPR001628">
    <property type="entry name" value="Znf_hrmn_rcpt"/>
</dbReference>
<feature type="compositionally biased region" description="Low complexity" evidence="11">
    <location>
        <begin position="475"/>
        <end position="488"/>
    </location>
</feature>
<keyword evidence="8" id="KW-0804">Transcription</keyword>
<keyword evidence="10" id="KW-0539">Nucleus</keyword>
<feature type="compositionally biased region" description="Polar residues" evidence="11">
    <location>
        <begin position="530"/>
        <end position="546"/>
    </location>
</feature>
<dbReference type="FunFam" id="3.30.50.10:FF:000042">
    <property type="entry name" value="Nuclear hormone receptor HR96"/>
    <property type="match status" value="1"/>
</dbReference>
<keyword evidence="14" id="KW-1185">Reference proteome</keyword>
<dbReference type="SUPFAM" id="SSF48508">
    <property type="entry name" value="Nuclear receptor ligand-binding domain"/>
    <property type="match status" value="1"/>
</dbReference>
<dbReference type="Gene3D" id="1.10.565.10">
    <property type="entry name" value="Retinoid X Receptor"/>
    <property type="match status" value="1"/>
</dbReference>
<dbReference type="Pfam" id="PF00104">
    <property type="entry name" value="Hormone_recep"/>
    <property type="match status" value="1"/>
</dbReference>
<dbReference type="GO" id="GO:0008270">
    <property type="term" value="F:zinc ion binding"/>
    <property type="evidence" value="ECO:0007669"/>
    <property type="project" value="UniProtKB-KW"/>
</dbReference>
<dbReference type="InterPro" id="IPR013088">
    <property type="entry name" value="Znf_NHR/GATA"/>
</dbReference>
<feature type="domain" description="Nuclear receptor" evidence="12">
    <location>
        <begin position="92"/>
        <end position="167"/>
    </location>
</feature>
<dbReference type="PROSITE" id="PS51843">
    <property type="entry name" value="NR_LBD"/>
    <property type="match status" value="1"/>
</dbReference>
<evidence type="ECO:0000256" key="8">
    <source>
        <dbReference type="ARBA" id="ARBA00023163"/>
    </source>
</evidence>
<feature type="compositionally biased region" description="Low complexity" evidence="11">
    <location>
        <begin position="9"/>
        <end position="22"/>
    </location>
</feature>
<feature type="region of interest" description="Disordered" evidence="11">
    <location>
        <begin position="179"/>
        <end position="247"/>
    </location>
</feature>
<dbReference type="WBParaSite" id="scaffold4683_cov250.g8542">
    <property type="protein sequence ID" value="scaffold4683_cov250.g8542"/>
    <property type="gene ID" value="scaffold4683_cov250.g8542"/>
</dbReference>
<dbReference type="Pfam" id="PF00105">
    <property type="entry name" value="zf-C4"/>
    <property type="match status" value="1"/>
</dbReference>
<keyword evidence="7" id="KW-0238">DNA-binding</keyword>
<dbReference type="PANTHER" id="PTHR24082">
    <property type="entry name" value="NUCLEAR HORMONE RECEPTOR"/>
    <property type="match status" value="1"/>
</dbReference>
<dbReference type="PRINTS" id="PR00047">
    <property type="entry name" value="STROIDFINGER"/>
</dbReference>
<evidence type="ECO:0000256" key="1">
    <source>
        <dbReference type="ARBA" id="ARBA00004123"/>
    </source>
</evidence>
<evidence type="ECO:0000259" key="12">
    <source>
        <dbReference type="PROSITE" id="PS51030"/>
    </source>
</evidence>
<keyword evidence="4" id="KW-0863">Zinc-finger</keyword>
<evidence type="ECO:0000256" key="11">
    <source>
        <dbReference type="SAM" id="MobiDB-lite"/>
    </source>
</evidence>
<evidence type="ECO:0000256" key="6">
    <source>
        <dbReference type="ARBA" id="ARBA00023015"/>
    </source>
</evidence>
<evidence type="ECO:0000256" key="10">
    <source>
        <dbReference type="ARBA" id="ARBA00023242"/>
    </source>
</evidence>
<dbReference type="PROSITE" id="PS51030">
    <property type="entry name" value="NUCLEAR_REC_DBD_2"/>
    <property type="match status" value="1"/>
</dbReference>
<evidence type="ECO:0000256" key="7">
    <source>
        <dbReference type="ARBA" id="ARBA00023125"/>
    </source>
</evidence>
<dbReference type="Proteomes" id="UP000887561">
    <property type="component" value="Unplaced"/>
</dbReference>
<dbReference type="GO" id="GO:0005634">
    <property type="term" value="C:nucleus"/>
    <property type="evidence" value="ECO:0007669"/>
    <property type="project" value="UniProtKB-SubCell"/>
</dbReference>
<keyword evidence="6" id="KW-0805">Transcription regulation</keyword>
<dbReference type="GO" id="GO:0000122">
    <property type="term" value="P:negative regulation of transcription by RNA polymerase II"/>
    <property type="evidence" value="ECO:0007669"/>
    <property type="project" value="TreeGrafter"/>
</dbReference>
<sequence length="772" mass="84181">EGNTEEESSSNNNNHPQQQLNSSTTSANIAMMIASMGGNGGNIGGPKTPICQGQSPPSLLERQQQYQIMETQNQPMEDDGNCQDGNGAAGRMKTCRVCGDSATGYNFNVISCESCKAFFRRNALRPKEFKCPYSNDCEINAVSRRFCQKCRLRKCFMVGMKKEWILSEDQLRRRKNARIKNQMGKDGNQQPNTPSSVGEGSMPGSVAPVTPYVGNGNGGLNPFSPPQQQFFHHTQQQQQTPPPPQSSINAVAAMAAASILHNQTQGQSHSPLNSPLLAAAAAITKLAGSPKNSPTGASSVLSSGLDSSPLATFGLGNSPDYGGKQNLFACGGVSLDNKASPSTGTHSPPSILPQLQNPHPIDVEQRYDPQVLRLAQQQLLKKAQLQQAAAVLRKSSDGQQQQGIVSPQIVKNGDIGNGHSASILARLYGNNNNNVTNISSNLSGFNSNTNSSAIPKPLLEAAAAAVAAAKNASNNVNNNNQVSNNGSSLTATNNGTSNNEVKTLMEMDANTRERLMSMRINKTIRDELGISNSPPDGNNLQQSLSPNPIRIEERSSPLSRSNSISGNSSLVYTDLRNYQLNSKEQNDLNYVKTAFSSMDEELKNEFLKNSKLLGIMTKEQPQSPDDMMCLLDMMMRRLVKMAKKLPSFAEFSNSGKFSLLKAAMIDLLTLRGASRLDSENRCWKSPLLNRDIRCRIDIFDRLNDDMQKSRIIVVVLFSHYADTDLSAEDRTLADKHYHNHKQLLRRYVESAYGPDEAKVIYETLDEAFITGD</sequence>
<evidence type="ECO:0000259" key="13">
    <source>
        <dbReference type="PROSITE" id="PS51843"/>
    </source>
</evidence>
<dbReference type="InterPro" id="IPR050234">
    <property type="entry name" value="Nuclear_hormone_rcpt_NR1"/>
</dbReference>
<dbReference type="InterPro" id="IPR035500">
    <property type="entry name" value="NHR-like_dom_sf"/>
</dbReference>
<feature type="compositionally biased region" description="Polar residues" evidence="11">
    <location>
        <begin position="489"/>
        <end position="501"/>
    </location>
</feature>
<dbReference type="InterPro" id="IPR000536">
    <property type="entry name" value="Nucl_hrmn_rcpt_lig-bd"/>
</dbReference>
<dbReference type="SUPFAM" id="SSF57716">
    <property type="entry name" value="Glucocorticoid receptor-like (DNA-binding domain)"/>
    <property type="match status" value="1"/>
</dbReference>
<dbReference type="GO" id="GO:0045944">
    <property type="term" value="P:positive regulation of transcription by RNA polymerase II"/>
    <property type="evidence" value="ECO:0007669"/>
    <property type="project" value="TreeGrafter"/>
</dbReference>
<feature type="domain" description="NR LBD" evidence="13">
    <location>
        <begin position="540"/>
        <end position="772"/>
    </location>
</feature>
<keyword evidence="3" id="KW-0479">Metal-binding</keyword>
<dbReference type="GO" id="GO:0004879">
    <property type="term" value="F:nuclear receptor activity"/>
    <property type="evidence" value="ECO:0007669"/>
    <property type="project" value="TreeGrafter"/>
</dbReference>
<feature type="compositionally biased region" description="Polar residues" evidence="11">
    <location>
        <begin position="187"/>
        <end position="198"/>
    </location>
</feature>
<protein>
    <submittedName>
        <fullName evidence="15">Uncharacterized protein</fullName>
    </submittedName>
</protein>
<dbReference type="GO" id="GO:0030154">
    <property type="term" value="P:cell differentiation"/>
    <property type="evidence" value="ECO:0007669"/>
    <property type="project" value="TreeGrafter"/>
</dbReference>
<evidence type="ECO:0000313" key="15">
    <source>
        <dbReference type="WBParaSite" id="scaffold4683_cov250.g8542"/>
    </source>
</evidence>
<accession>A0A915MRJ2</accession>
<feature type="region of interest" description="Disordered" evidence="11">
    <location>
        <begin position="1"/>
        <end position="22"/>
    </location>
</feature>
<feature type="compositionally biased region" description="Low complexity" evidence="11">
    <location>
        <begin position="226"/>
        <end position="239"/>
    </location>
</feature>
<dbReference type="CDD" id="cd06966">
    <property type="entry name" value="NR_DBD_CAR"/>
    <property type="match status" value="1"/>
</dbReference>
<dbReference type="PROSITE" id="PS00031">
    <property type="entry name" value="NUCLEAR_REC_DBD_1"/>
    <property type="match status" value="1"/>
</dbReference>
<reference evidence="15" key="1">
    <citation type="submission" date="2022-11" db="UniProtKB">
        <authorList>
            <consortium name="WormBaseParasite"/>
        </authorList>
    </citation>
    <scope>IDENTIFICATION</scope>
</reference>
<dbReference type="PANTHER" id="PTHR24082:SF494">
    <property type="entry name" value="NUCLEAR HORMONE RECEPTOR FAMILY MEMBER DAF-12"/>
    <property type="match status" value="1"/>
</dbReference>
<evidence type="ECO:0000313" key="14">
    <source>
        <dbReference type="Proteomes" id="UP000887561"/>
    </source>
</evidence>
<dbReference type="Gene3D" id="3.30.50.10">
    <property type="entry name" value="Erythroid Transcription Factor GATA-1, subunit A"/>
    <property type="match status" value="1"/>
</dbReference>
<feature type="region of interest" description="Disordered" evidence="11">
    <location>
        <begin position="527"/>
        <end position="547"/>
    </location>
</feature>
<dbReference type="GO" id="GO:0006950">
    <property type="term" value="P:response to stress"/>
    <property type="evidence" value="ECO:0007669"/>
    <property type="project" value="UniProtKB-ARBA"/>
</dbReference>
<keyword evidence="5" id="KW-0862">Zinc</keyword>
<evidence type="ECO:0000256" key="5">
    <source>
        <dbReference type="ARBA" id="ARBA00022833"/>
    </source>
</evidence>
<comment type="similarity">
    <text evidence="2">Belongs to the nuclear hormone receptor family.</text>
</comment>
<feature type="region of interest" description="Disordered" evidence="11">
    <location>
        <begin position="475"/>
        <end position="501"/>
    </location>
</feature>
<comment type="subcellular location">
    <subcellularLocation>
        <location evidence="1">Nucleus</location>
    </subcellularLocation>
</comment>
<evidence type="ECO:0000256" key="4">
    <source>
        <dbReference type="ARBA" id="ARBA00022771"/>
    </source>
</evidence>